<proteinExistence type="predicted"/>
<sequence length="135" mass="14741">MIRKMIMVLGMCGTLFVGHAKADEYSLQSAPPVVVKTMPESGTQGVPVTTREIRVVFSKPMKLGTWSWGMVSKESFPTLNGKPKFLDDGKTCILPVKLDAGKTYSILVNTPKLTGFQDEAGTPAMPYLIIFETAK</sequence>
<evidence type="ECO:0000313" key="5">
    <source>
        <dbReference type="Proteomes" id="UP000464378"/>
    </source>
</evidence>
<accession>A0A6C2YQW7</accession>
<keyword evidence="5" id="KW-1185">Reference proteome</keyword>
<protein>
    <recommendedName>
        <fullName evidence="3">SbsA Ig-like domain-containing protein</fullName>
    </recommendedName>
</protein>
<organism evidence="4">
    <name type="scientific">Tuwongella immobilis</name>
    <dbReference type="NCBI Taxonomy" id="692036"/>
    <lineage>
        <taxon>Bacteria</taxon>
        <taxon>Pseudomonadati</taxon>
        <taxon>Planctomycetota</taxon>
        <taxon>Planctomycetia</taxon>
        <taxon>Gemmatales</taxon>
        <taxon>Gemmataceae</taxon>
        <taxon>Tuwongella</taxon>
    </lineage>
</organism>
<dbReference type="InterPro" id="IPR032812">
    <property type="entry name" value="SbsA_Ig"/>
</dbReference>
<feature type="domain" description="SbsA Ig-like" evidence="3">
    <location>
        <begin position="30"/>
        <end position="122"/>
    </location>
</feature>
<dbReference type="AlphaFoldDB" id="A0A6C2YQW7"/>
<dbReference type="KEGG" id="tim:GMBLW1_05750"/>
<name>A0A6C2YQW7_9BACT</name>
<dbReference type="EMBL" id="LR586016">
    <property type="protein sequence ID" value="VIP03385.1"/>
    <property type="molecule type" value="Genomic_DNA"/>
</dbReference>
<evidence type="ECO:0000313" key="4">
    <source>
        <dbReference type="EMBL" id="VIP03385.1"/>
    </source>
</evidence>
<dbReference type="Pfam" id="PF13205">
    <property type="entry name" value="Big_5"/>
    <property type="match status" value="1"/>
</dbReference>
<reference evidence="4" key="1">
    <citation type="submission" date="2019-04" db="EMBL/GenBank/DDBJ databases">
        <authorList>
            <consortium name="Science for Life Laboratories"/>
        </authorList>
    </citation>
    <scope>NUCLEOTIDE SEQUENCE</scope>
    <source>
        <strain evidence="4">MBLW1</strain>
    </source>
</reference>
<feature type="signal peptide" evidence="2">
    <location>
        <begin position="1"/>
        <end position="22"/>
    </location>
</feature>
<dbReference type="EMBL" id="LR593887">
    <property type="protein sequence ID" value="VTS04142.1"/>
    <property type="molecule type" value="Genomic_DNA"/>
</dbReference>
<dbReference type="RefSeq" id="WP_162658460.1">
    <property type="nucleotide sequence ID" value="NZ_LR593887.1"/>
</dbReference>
<feature type="chain" id="PRO_5033879774" description="SbsA Ig-like domain-containing protein" evidence="2">
    <location>
        <begin position="23"/>
        <end position="135"/>
    </location>
</feature>
<dbReference type="InParanoid" id="A0A6C2YQW7"/>
<evidence type="ECO:0000259" key="3">
    <source>
        <dbReference type="Pfam" id="PF13205"/>
    </source>
</evidence>
<keyword evidence="1 2" id="KW-0732">Signal</keyword>
<dbReference type="Proteomes" id="UP000464378">
    <property type="component" value="Chromosome"/>
</dbReference>
<gene>
    <name evidence="4" type="ORF">GMBLW1_05750</name>
</gene>
<evidence type="ECO:0000256" key="2">
    <source>
        <dbReference type="SAM" id="SignalP"/>
    </source>
</evidence>
<evidence type="ECO:0000256" key="1">
    <source>
        <dbReference type="ARBA" id="ARBA00022729"/>
    </source>
</evidence>